<comment type="caution">
    <text evidence="3">The sequence shown here is derived from an EMBL/GenBank/DDBJ whole genome shotgun (WGS) entry which is preliminary data.</text>
</comment>
<protein>
    <submittedName>
        <fullName evidence="3">Inorganic triphosphatase</fullName>
    </submittedName>
</protein>
<evidence type="ECO:0000259" key="2">
    <source>
        <dbReference type="PROSITE" id="PS51708"/>
    </source>
</evidence>
<dbReference type="InterPro" id="IPR007899">
    <property type="entry name" value="CHAD_dom"/>
</dbReference>
<name>A0A3D3G192_ACIRA</name>
<gene>
    <name evidence="3" type="ORF">DIC32_07985</name>
</gene>
<dbReference type="EMBL" id="DPXL01000100">
    <property type="protein sequence ID" value="HCM31484.1"/>
    <property type="molecule type" value="Genomic_DNA"/>
</dbReference>
<dbReference type="SMART" id="SM01118">
    <property type="entry name" value="CYTH"/>
    <property type="match status" value="1"/>
</dbReference>
<accession>A0A3D3G192</accession>
<feature type="domain" description="CYTH" evidence="1">
    <location>
        <begin position="1"/>
        <end position="203"/>
    </location>
</feature>
<evidence type="ECO:0000259" key="1">
    <source>
        <dbReference type="PROSITE" id="PS51707"/>
    </source>
</evidence>
<organism evidence="3 4">
    <name type="scientific">Acinetobacter radioresistens</name>
    <dbReference type="NCBI Taxonomy" id="40216"/>
    <lineage>
        <taxon>Bacteria</taxon>
        <taxon>Pseudomonadati</taxon>
        <taxon>Pseudomonadota</taxon>
        <taxon>Gammaproteobacteria</taxon>
        <taxon>Moraxellales</taxon>
        <taxon>Moraxellaceae</taxon>
        <taxon>Acinetobacter</taxon>
    </lineage>
</organism>
<dbReference type="AlphaFoldDB" id="A0A3D3G192"/>
<dbReference type="Proteomes" id="UP000262257">
    <property type="component" value="Unassembled WGS sequence"/>
</dbReference>
<reference evidence="3 4" key="1">
    <citation type="journal article" date="2018" name="Nat. Biotechnol.">
        <title>A standardized bacterial taxonomy based on genome phylogeny substantially revises the tree of life.</title>
        <authorList>
            <person name="Parks D.H."/>
            <person name="Chuvochina M."/>
            <person name="Waite D.W."/>
            <person name="Rinke C."/>
            <person name="Skarshewski A."/>
            <person name="Chaumeil P.A."/>
            <person name="Hugenholtz P."/>
        </authorList>
    </citation>
    <scope>NUCLEOTIDE SEQUENCE [LARGE SCALE GENOMIC DNA]</scope>
    <source>
        <strain evidence="3">UBA10045</strain>
    </source>
</reference>
<feature type="domain" description="CHAD" evidence="2">
    <location>
        <begin position="219"/>
        <end position="493"/>
    </location>
</feature>
<dbReference type="SMART" id="SM00880">
    <property type="entry name" value="CHAD"/>
    <property type="match status" value="1"/>
</dbReference>
<sequence length="493" mass="56152">MLEIELKFQIPEAQQKSLKQALQPDTAQSIHLQAKYFDTPERLLSKNGMALRLRKEGEDWVQTFKAAGKNHLHRIEAEVDLGICSEEPELPDLNFFAEHPEAQTLLENTLGNQVTELELQFETDVQRIYRIFNFNNAEIEVCLDQGEVRTQNDIDVIHEVEFELKQGPAESLIYFAQGWIKKYQLWLDVRSKAERGTLLALGQKASKAVHAKSIELSKEDSTDTVLRKIVANCLDQILPNLAAIAAEVADAEHTHQARVGIRRLRSALKIFSNWSDAVDPVWEENLSKLFSQLGSARDRDVVEADILPQIVQEGLITIELPSASDDSEHPAGSVVRSVMVMNTLLDLMAFAYTGSSANENQHKSTKVKKKIKKRLEKMHQQIVHDASQFMQLEAEDRHRTRKRAKRLRYGIEFVSSLYSEKEVQHYLKQLRPVQEALGHYNDLIIAEEVFRNAAAQQPTAWYAAGWVKARQESALREAAQALEKFCTAQTFWS</sequence>
<evidence type="ECO:0000313" key="4">
    <source>
        <dbReference type="Proteomes" id="UP000262257"/>
    </source>
</evidence>
<dbReference type="SUPFAM" id="SSF55154">
    <property type="entry name" value="CYTH-like phosphatases"/>
    <property type="match status" value="1"/>
</dbReference>
<dbReference type="InterPro" id="IPR038186">
    <property type="entry name" value="CHAD_dom_sf"/>
</dbReference>
<dbReference type="PANTHER" id="PTHR39339">
    <property type="entry name" value="SLR1444 PROTEIN"/>
    <property type="match status" value="1"/>
</dbReference>
<dbReference type="Gene3D" id="2.40.320.10">
    <property type="entry name" value="Hypothetical Protein Pfu-838710-001"/>
    <property type="match status" value="1"/>
</dbReference>
<dbReference type="PANTHER" id="PTHR39339:SF1">
    <property type="entry name" value="CHAD DOMAIN-CONTAINING PROTEIN"/>
    <property type="match status" value="1"/>
</dbReference>
<dbReference type="PROSITE" id="PS51707">
    <property type="entry name" value="CYTH"/>
    <property type="match status" value="1"/>
</dbReference>
<dbReference type="CDD" id="cd07756">
    <property type="entry name" value="CYTH-like_Pase_CHAD"/>
    <property type="match status" value="1"/>
</dbReference>
<dbReference type="PROSITE" id="PS51708">
    <property type="entry name" value="CHAD"/>
    <property type="match status" value="1"/>
</dbReference>
<dbReference type="Pfam" id="PF01928">
    <property type="entry name" value="CYTH"/>
    <property type="match status" value="1"/>
</dbReference>
<dbReference type="InterPro" id="IPR023577">
    <property type="entry name" value="CYTH_domain"/>
</dbReference>
<proteinExistence type="predicted"/>
<dbReference type="Pfam" id="PF05235">
    <property type="entry name" value="CHAD"/>
    <property type="match status" value="1"/>
</dbReference>
<dbReference type="InterPro" id="IPR033469">
    <property type="entry name" value="CYTH-like_dom_sf"/>
</dbReference>
<evidence type="ECO:0000313" key="3">
    <source>
        <dbReference type="EMBL" id="HCM31484.1"/>
    </source>
</evidence>
<dbReference type="Gene3D" id="1.40.20.10">
    <property type="entry name" value="CHAD domain"/>
    <property type="match status" value="1"/>
</dbReference>